<dbReference type="AlphaFoldDB" id="A0A1J1HP69"/>
<evidence type="ECO:0000313" key="1">
    <source>
        <dbReference type="EMBL" id="CRK88270.1"/>
    </source>
</evidence>
<accession>A0A1J1HP69</accession>
<reference evidence="1 2" key="1">
    <citation type="submission" date="2015-04" db="EMBL/GenBank/DDBJ databases">
        <authorList>
            <person name="Syromyatnikov M.Y."/>
            <person name="Popov V.N."/>
        </authorList>
    </citation>
    <scope>NUCLEOTIDE SEQUENCE [LARGE SCALE GENOMIC DNA]</scope>
</reference>
<keyword evidence="2" id="KW-1185">Reference proteome</keyword>
<proteinExistence type="predicted"/>
<evidence type="ECO:0000313" key="2">
    <source>
        <dbReference type="Proteomes" id="UP000183832"/>
    </source>
</evidence>
<sequence length="76" mass="9240">MERLVKAHNRYHLNGAKTEVYVRYALTLLISSIEPQLNVLKIDHYYFFYQRFNFDESFFFFCYSFPLGLEQSQQNV</sequence>
<protein>
    <submittedName>
        <fullName evidence="1">CLUMA_CG002050, isoform A</fullName>
    </submittedName>
</protein>
<name>A0A1J1HP69_9DIPT</name>
<dbReference type="EMBL" id="CVRI01000006">
    <property type="protein sequence ID" value="CRK88270.1"/>
    <property type="molecule type" value="Genomic_DNA"/>
</dbReference>
<gene>
    <name evidence="1" type="ORF">CLUMA_CG002050</name>
</gene>
<dbReference type="Proteomes" id="UP000183832">
    <property type="component" value="Unassembled WGS sequence"/>
</dbReference>
<organism evidence="1 2">
    <name type="scientific">Clunio marinus</name>
    <dbReference type="NCBI Taxonomy" id="568069"/>
    <lineage>
        <taxon>Eukaryota</taxon>
        <taxon>Metazoa</taxon>
        <taxon>Ecdysozoa</taxon>
        <taxon>Arthropoda</taxon>
        <taxon>Hexapoda</taxon>
        <taxon>Insecta</taxon>
        <taxon>Pterygota</taxon>
        <taxon>Neoptera</taxon>
        <taxon>Endopterygota</taxon>
        <taxon>Diptera</taxon>
        <taxon>Nematocera</taxon>
        <taxon>Chironomoidea</taxon>
        <taxon>Chironomidae</taxon>
        <taxon>Clunio</taxon>
    </lineage>
</organism>